<sequence>MKKVEVYFLINLGAILSLFAIEGELSKYMRRQNDILLTAADDKL</sequence>
<gene>
    <name evidence="2" type="ORF">METZ01_LOCUS387575</name>
</gene>
<evidence type="ECO:0000256" key="1">
    <source>
        <dbReference type="SAM" id="Phobius"/>
    </source>
</evidence>
<keyword evidence="1" id="KW-0472">Membrane</keyword>
<reference evidence="2" key="1">
    <citation type="submission" date="2018-05" db="EMBL/GenBank/DDBJ databases">
        <authorList>
            <person name="Lanie J.A."/>
            <person name="Ng W.-L."/>
            <person name="Kazmierczak K.M."/>
            <person name="Andrzejewski T.M."/>
            <person name="Davidsen T.M."/>
            <person name="Wayne K.J."/>
            <person name="Tettelin H."/>
            <person name="Glass J.I."/>
            <person name="Rusch D."/>
            <person name="Podicherti R."/>
            <person name="Tsui H.-C.T."/>
            <person name="Winkler M.E."/>
        </authorList>
    </citation>
    <scope>NUCLEOTIDE SEQUENCE</scope>
</reference>
<accession>A0A382UM05</accession>
<protein>
    <submittedName>
        <fullName evidence="2">Uncharacterized protein</fullName>
    </submittedName>
</protein>
<dbReference type="AlphaFoldDB" id="A0A382UM05"/>
<keyword evidence="1" id="KW-0812">Transmembrane</keyword>
<keyword evidence="1" id="KW-1133">Transmembrane helix</keyword>
<proteinExistence type="predicted"/>
<feature type="transmembrane region" description="Helical" evidence="1">
    <location>
        <begin position="6"/>
        <end position="25"/>
    </location>
</feature>
<name>A0A382UM05_9ZZZZ</name>
<evidence type="ECO:0000313" key="2">
    <source>
        <dbReference type="EMBL" id="SVD34721.1"/>
    </source>
</evidence>
<dbReference type="EMBL" id="UINC01144907">
    <property type="protein sequence ID" value="SVD34721.1"/>
    <property type="molecule type" value="Genomic_DNA"/>
</dbReference>
<organism evidence="2">
    <name type="scientific">marine metagenome</name>
    <dbReference type="NCBI Taxonomy" id="408172"/>
    <lineage>
        <taxon>unclassified sequences</taxon>
        <taxon>metagenomes</taxon>
        <taxon>ecological metagenomes</taxon>
    </lineage>
</organism>
<feature type="non-terminal residue" evidence="2">
    <location>
        <position position="44"/>
    </location>
</feature>